<reference evidence="14 15" key="1">
    <citation type="submission" date="2016-12" db="EMBL/GenBank/DDBJ databases">
        <title>Isolation and genomic insights into novel planktonic Zetaproteobacteria from stratified waters of the Chesapeake Bay.</title>
        <authorList>
            <person name="McAllister S.M."/>
            <person name="Kato S."/>
            <person name="Chan C.S."/>
            <person name="Chiu B.K."/>
            <person name="Field E.K."/>
        </authorList>
    </citation>
    <scope>NUCLEOTIDE SEQUENCE [LARGE SCALE GENOMIC DNA]</scope>
    <source>
        <strain evidence="14 15">CP-8</strain>
    </source>
</reference>
<keyword evidence="6 12" id="KW-1003">Cell membrane</keyword>
<dbReference type="GO" id="GO:0140359">
    <property type="term" value="F:ABC-type transporter activity"/>
    <property type="evidence" value="ECO:0007669"/>
    <property type="project" value="InterPro"/>
</dbReference>
<evidence type="ECO:0000256" key="6">
    <source>
        <dbReference type="ARBA" id="ARBA00022475"/>
    </source>
</evidence>
<keyword evidence="10 12" id="KW-0472">Membrane</keyword>
<dbReference type="NCBIfam" id="TIGR01291">
    <property type="entry name" value="nodJ"/>
    <property type="match status" value="1"/>
</dbReference>
<evidence type="ECO:0000256" key="12">
    <source>
        <dbReference type="RuleBase" id="RU361157"/>
    </source>
</evidence>
<comment type="similarity">
    <text evidence="2">Belongs to the ABC-2 integral membrane protein family. Lipooligosaccharide exporter (TC 3.A.1.102) subfamily.</text>
</comment>
<dbReference type="PIRSF" id="PIRSF006648">
    <property type="entry name" value="DrrB"/>
    <property type="match status" value="1"/>
</dbReference>
<dbReference type="InterPro" id="IPR051784">
    <property type="entry name" value="Nod_factor_ABC_transporter"/>
</dbReference>
<keyword evidence="5" id="KW-0536">Nodulation</keyword>
<dbReference type="RefSeq" id="WP_100265539.1">
    <property type="nucleotide sequence ID" value="NZ_CP018800.1"/>
</dbReference>
<accession>A0A2K8LCZ1</accession>
<evidence type="ECO:0000256" key="1">
    <source>
        <dbReference type="ARBA" id="ARBA00004429"/>
    </source>
</evidence>
<feature type="transmembrane region" description="Helical" evidence="12">
    <location>
        <begin position="25"/>
        <end position="52"/>
    </location>
</feature>
<comment type="subcellular location">
    <subcellularLocation>
        <location evidence="1 12">Cell inner membrane</location>
        <topology evidence="1 12">Multi-pass membrane protein</topology>
    </subcellularLocation>
</comment>
<feature type="transmembrane region" description="Helical" evidence="12">
    <location>
        <begin position="114"/>
        <end position="137"/>
    </location>
</feature>
<feature type="transmembrane region" description="Helical" evidence="12">
    <location>
        <begin position="58"/>
        <end position="79"/>
    </location>
</feature>
<dbReference type="EMBL" id="CP018800">
    <property type="protein sequence ID" value="ATX82156.1"/>
    <property type="molecule type" value="Genomic_DNA"/>
</dbReference>
<comment type="subunit">
    <text evidence="3">The complex is composed of two ATP-binding proteins (NodI) and two transmembrane proteins (NodJ).</text>
</comment>
<dbReference type="GO" id="GO:0043190">
    <property type="term" value="C:ATP-binding cassette (ABC) transporter complex"/>
    <property type="evidence" value="ECO:0007669"/>
    <property type="project" value="InterPro"/>
</dbReference>
<feature type="transmembrane region" description="Helical" evidence="12">
    <location>
        <begin position="143"/>
        <end position="167"/>
    </location>
</feature>
<gene>
    <name evidence="14" type="ORF">Ga0123462_1292</name>
</gene>
<evidence type="ECO:0000256" key="10">
    <source>
        <dbReference type="ARBA" id="ARBA00023136"/>
    </source>
</evidence>
<protein>
    <recommendedName>
        <fullName evidence="12">Transport permease protein</fullName>
    </recommendedName>
</protein>
<comment type="function">
    <text evidence="11">Part of the ABC transporter complex NodIJ involved in the export of the nodulation factors (Nod factors), the bacterial signal molecules that induce symbiosis and subsequent nodulation induction. Nod factors are LCO (lipo-chitin oligosaccharide), a modified beta-1,4-linked N-acetylglucosamine oligosaccharide. This subunit encodes the transporter.</text>
</comment>
<evidence type="ECO:0000256" key="3">
    <source>
        <dbReference type="ARBA" id="ARBA00011350"/>
    </source>
</evidence>
<evidence type="ECO:0000313" key="15">
    <source>
        <dbReference type="Proteomes" id="UP000231637"/>
    </source>
</evidence>
<feature type="domain" description="ABC transmembrane type-2" evidence="13">
    <location>
        <begin position="28"/>
        <end position="255"/>
    </location>
</feature>
<evidence type="ECO:0000259" key="13">
    <source>
        <dbReference type="PROSITE" id="PS51012"/>
    </source>
</evidence>
<dbReference type="Pfam" id="PF01061">
    <property type="entry name" value="ABC2_membrane"/>
    <property type="match status" value="1"/>
</dbReference>
<evidence type="ECO:0000256" key="2">
    <source>
        <dbReference type="ARBA" id="ARBA00008394"/>
    </source>
</evidence>
<feature type="transmembrane region" description="Helical" evidence="12">
    <location>
        <begin position="174"/>
        <end position="195"/>
    </location>
</feature>
<dbReference type="OrthoDB" id="5290238at2"/>
<dbReference type="PRINTS" id="PR00164">
    <property type="entry name" value="ABC2TRNSPORT"/>
</dbReference>
<dbReference type="InterPro" id="IPR005981">
    <property type="entry name" value="ABC_transptNodJ"/>
</dbReference>
<dbReference type="Proteomes" id="UP000231637">
    <property type="component" value="Chromosome"/>
</dbReference>
<dbReference type="GO" id="GO:0015772">
    <property type="term" value="P:oligosaccharide transport"/>
    <property type="evidence" value="ECO:0007669"/>
    <property type="project" value="InterPro"/>
</dbReference>
<dbReference type="AlphaFoldDB" id="A0A2K8LCZ1"/>
<dbReference type="PANTHER" id="PTHR43229:SF2">
    <property type="entry name" value="NODULATION PROTEIN J"/>
    <property type="match status" value="1"/>
</dbReference>
<evidence type="ECO:0000256" key="5">
    <source>
        <dbReference type="ARBA" id="ARBA00022458"/>
    </source>
</evidence>
<organism evidence="14 15">
    <name type="scientific">Mariprofundus ferrinatatus</name>
    <dbReference type="NCBI Taxonomy" id="1921087"/>
    <lineage>
        <taxon>Bacteria</taxon>
        <taxon>Pseudomonadati</taxon>
        <taxon>Pseudomonadota</taxon>
        <taxon>Candidatius Mariprofundia</taxon>
        <taxon>Mariprofundales</taxon>
        <taxon>Mariprofundaceae</taxon>
        <taxon>Mariprofundus</taxon>
    </lineage>
</organism>
<keyword evidence="8 12" id="KW-0812">Transmembrane</keyword>
<evidence type="ECO:0000256" key="9">
    <source>
        <dbReference type="ARBA" id="ARBA00022989"/>
    </source>
</evidence>
<evidence type="ECO:0000256" key="8">
    <source>
        <dbReference type="ARBA" id="ARBA00022692"/>
    </source>
</evidence>
<dbReference type="InterPro" id="IPR013525">
    <property type="entry name" value="ABC2_TM"/>
</dbReference>
<feature type="transmembrane region" description="Helical" evidence="12">
    <location>
        <begin position="234"/>
        <end position="253"/>
    </location>
</feature>
<dbReference type="InterPro" id="IPR047817">
    <property type="entry name" value="ABC2_TM_bact-type"/>
</dbReference>
<keyword evidence="7" id="KW-0997">Cell inner membrane</keyword>
<name>A0A2K8LCZ1_9PROT</name>
<dbReference type="KEGG" id="mfn:Ga0123462_1292"/>
<dbReference type="InterPro" id="IPR000412">
    <property type="entry name" value="ABC_2_transport"/>
</dbReference>
<evidence type="ECO:0000256" key="4">
    <source>
        <dbReference type="ARBA" id="ARBA00022448"/>
    </source>
</evidence>
<evidence type="ECO:0000256" key="7">
    <source>
        <dbReference type="ARBA" id="ARBA00022519"/>
    </source>
</evidence>
<proteinExistence type="inferred from homology"/>
<evidence type="ECO:0000313" key="14">
    <source>
        <dbReference type="EMBL" id="ATX82156.1"/>
    </source>
</evidence>
<dbReference type="PROSITE" id="PS51012">
    <property type="entry name" value="ABC_TM2"/>
    <property type="match status" value="1"/>
</dbReference>
<keyword evidence="15" id="KW-1185">Reference proteome</keyword>
<dbReference type="PANTHER" id="PTHR43229">
    <property type="entry name" value="NODULATION PROTEIN J"/>
    <property type="match status" value="1"/>
</dbReference>
<keyword evidence="4 12" id="KW-0813">Transport</keyword>
<sequence>MSSYKVIPAHIVAVWRRNFLVWKKLAGASMLGNFGDPFLYLLGLGYGLGLYIGDMNGIPYMAFLASGILCSSAMNTATFEGLYSAFTRMNQQGTWESMLCTPVRIQEVIAGEQVWAATKSLISGTAIFIVAGVLGGIQQWETALFALPVIFLTGLAFAGPALAICAISPSYDFFLYYFTLAVTPMFLFCGVFYPIDTLPAFIQVIAQVLPLTHAVALIRPLLTELPLSMPLLHIGVLALYAVTGFIFAAHLAARRLLR</sequence>
<keyword evidence="9 12" id="KW-1133">Transmembrane helix</keyword>
<evidence type="ECO:0000256" key="11">
    <source>
        <dbReference type="ARBA" id="ARBA00025119"/>
    </source>
</evidence>